<dbReference type="Gene3D" id="2.60.120.10">
    <property type="entry name" value="Jelly Rolls"/>
    <property type="match status" value="1"/>
</dbReference>
<dbReference type="GO" id="GO:0016328">
    <property type="term" value="C:lateral plasma membrane"/>
    <property type="evidence" value="ECO:0007669"/>
    <property type="project" value="UniProtKB-SubCell"/>
</dbReference>
<dbReference type="InterPro" id="IPR014710">
    <property type="entry name" value="RmlC-like_jellyroll"/>
</dbReference>
<evidence type="ECO:0000256" key="13">
    <source>
        <dbReference type="ARBA" id="ARBA00023180"/>
    </source>
</evidence>
<keyword evidence="5" id="KW-0796">Tight junction</keyword>
<gene>
    <name evidence="16" type="ORF">Pla144_25390</name>
</gene>
<feature type="transmembrane region" description="Helical" evidence="14">
    <location>
        <begin position="54"/>
        <end position="72"/>
    </location>
</feature>
<evidence type="ECO:0000256" key="14">
    <source>
        <dbReference type="SAM" id="Phobius"/>
    </source>
</evidence>
<dbReference type="SUPFAM" id="SSF51206">
    <property type="entry name" value="cAMP-binding domain-like"/>
    <property type="match status" value="1"/>
</dbReference>
<evidence type="ECO:0000256" key="3">
    <source>
        <dbReference type="ARBA" id="ARBA00004435"/>
    </source>
</evidence>
<keyword evidence="12 14" id="KW-0472">Membrane</keyword>
<evidence type="ECO:0000256" key="7">
    <source>
        <dbReference type="ARBA" id="ARBA00022475"/>
    </source>
</evidence>
<feature type="transmembrane region" description="Helical" evidence="14">
    <location>
        <begin position="24"/>
        <end position="42"/>
    </location>
</feature>
<protein>
    <submittedName>
        <fullName evidence="16">Cyclic nucleotide-binding domain protein</fullName>
    </submittedName>
</protein>
<comment type="caution">
    <text evidence="16">The sequence shown here is derived from an EMBL/GenBank/DDBJ whole genome shotgun (WGS) entry which is preliminary data.</text>
</comment>
<evidence type="ECO:0000256" key="6">
    <source>
        <dbReference type="ARBA" id="ARBA00022473"/>
    </source>
</evidence>
<proteinExistence type="inferred from homology"/>
<keyword evidence="10" id="KW-0965">Cell junction</keyword>
<dbReference type="EMBL" id="SJPS01000003">
    <property type="protein sequence ID" value="TWU27762.1"/>
    <property type="molecule type" value="Genomic_DNA"/>
</dbReference>
<evidence type="ECO:0000259" key="15">
    <source>
        <dbReference type="PROSITE" id="PS50042"/>
    </source>
</evidence>
<evidence type="ECO:0000256" key="10">
    <source>
        <dbReference type="ARBA" id="ARBA00022949"/>
    </source>
</evidence>
<evidence type="ECO:0000256" key="2">
    <source>
        <dbReference type="ARBA" id="ARBA00004141"/>
    </source>
</evidence>
<dbReference type="GO" id="GO:0005923">
    <property type="term" value="C:bicellular tight junction"/>
    <property type="evidence" value="ECO:0007669"/>
    <property type="project" value="UniProtKB-SubCell"/>
</dbReference>
<evidence type="ECO:0000256" key="12">
    <source>
        <dbReference type="ARBA" id="ARBA00023136"/>
    </source>
</evidence>
<dbReference type="GO" id="GO:0030552">
    <property type="term" value="F:cAMP binding"/>
    <property type="evidence" value="ECO:0007669"/>
    <property type="project" value="TreeGrafter"/>
</dbReference>
<evidence type="ECO:0000313" key="17">
    <source>
        <dbReference type="Proteomes" id="UP000318437"/>
    </source>
</evidence>
<feature type="domain" description="Cyclic nucleotide-binding" evidence="15">
    <location>
        <begin position="90"/>
        <end position="183"/>
    </location>
</feature>
<evidence type="ECO:0000256" key="11">
    <source>
        <dbReference type="ARBA" id="ARBA00022989"/>
    </source>
</evidence>
<keyword evidence="9" id="KW-0130">Cell adhesion</keyword>
<reference evidence="16 17" key="1">
    <citation type="submission" date="2019-02" db="EMBL/GenBank/DDBJ databases">
        <title>Deep-cultivation of Planctomycetes and their phenomic and genomic characterization uncovers novel biology.</title>
        <authorList>
            <person name="Wiegand S."/>
            <person name="Jogler M."/>
            <person name="Boedeker C."/>
            <person name="Pinto D."/>
            <person name="Vollmers J."/>
            <person name="Rivas-Marin E."/>
            <person name="Kohn T."/>
            <person name="Peeters S.H."/>
            <person name="Heuer A."/>
            <person name="Rast P."/>
            <person name="Oberbeckmann S."/>
            <person name="Bunk B."/>
            <person name="Jeske O."/>
            <person name="Meyerdierks A."/>
            <person name="Storesund J.E."/>
            <person name="Kallscheuer N."/>
            <person name="Luecker S."/>
            <person name="Lage O.M."/>
            <person name="Pohl T."/>
            <person name="Merkel B.J."/>
            <person name="Hornburger P."/>
            <person name="Mueller R.-W."/>
            <person name="Bruemmer F."/>
            <person name="Labrenz M."/>
            <person name="Spormann A.M."/>
            <person name="Op Den Camp H."/>
            <person name="Overmann J."/>
            <person name="Amann R."/>
            <person name="Jetten M.S.M."/>
            <person name="Mascher T."/>
            <person name="Medema M.H."/>
            <person name="Devos D.P."/>
            <person name="Kaster A.-K."/>
            <person name="Ovreas L."/>
            <person name="Rohde M."/>
            <person name="Galperin M.Y."/>
            <person name="Jogler C."/>
        </authorList>
    </citation>
    <scope>NUCLEOTIDE SEQUENCE [LARGE SCALE GENOMIC DNA]</scope>
    <source>
        <strain evidence="16 17">Pla144</strain>
    </source>
</reference>
<keyword evidence="11 14" id="KW-1133">Transmembrane helix</keyword>
<comment type="similarity">
    <text evidence="4">Belongs to the popeye family.</text>
</comment>
<dbReference type="InterPro" id="IPR055272">
    <property type="entry name" value="POPDC1-3_dom"/>
</dbReference>
<accession>A0A5C6CTA7</accession>
<dbReference type="AlphaFoldDB" id="A0A5C6CTA7"/>
<dbReference type="PROSITE" id="PS50042">
    <property type="entry name" value="CNMP_BINDING_3"/>
    <property type="match status" value="1"/>
</dbReference>
<dbReference type="RefSeq" id="WP_197530621.1">
    <property type="nucleotide sequence ID" value="NZ_SJPS01000003.1"/>
</dbReference>
<name>A0A5C6CTA7_9BACT</name>
<keyword evidence="13" id="KW-0325">Glycoprotein</keyword>
<evidence type="ECO:0000256" key="8">
    <source>
        <dbReference type="ARBA" id="ARBA00022692"/>
    </source>
</evidence>
<dbReference type="GO" id="GO:0007155">
    <property type="term" value="P:cell adhesion"/>
    <property type="evidence" value="ECO:0007669"/>
    <property type="project" value="UniProtKB-KW"/>
</dbReference>
<organism evidence="16 17">
    <name type="scientific">Bythopirellula polymerisocia</name>
    <dbReference type="NCBI Taxonomy" id="2528003"/>
    <lineage>
        <taxon>Bacteria</taxon>
        <taxon>Pseudomonadati</taxon>
        <taxon>Planctomycetota</taxon>
        <taxon>Planctomycetia</taxon>
        <taxon>Pirellulales</taxon>
        <taxon>Lacipirellulaceae</taxon>
        <taxon>Bythopirellula</taxon>
    </lineage>
</organism>
<evidence type="ECO:0000256" key="5">
    <source>
        <dbReference type="ARBA" id="ARBA00022427"/>
    </source>
</evidence>
<sequence>MSVINFLHLGNILYLVAYSIRDVLWLRILMVAAMFCLLPYYYCCSATPLYEPIAWQSLFITVNLIQIALLIMERRPVFLGEEELRLYRTVFRGLKPREFTKLLSIAEWKKAKEGEVLMQQDQPVAALMLIANGRGRVEVDGRSVAEVVSHQFVGEMGFLTEQLASARVVTSIPTEYLSWPVDKLRVLFHNSPQLHMKVQGILGADVVDKLRKEGLIAAHPSKVMETYQKRGGRGD</sequence>
<dbReference type="InterPro" id="IPR000595">
    <property type="entry name" value="cNMP-bd_dom"/>
</dbReference>
<dbReference type="InterPro" id="IPR018490">
    <property type="entry name" value="cNMP-bd_dom_sf"/>
</dbReference>
<dbReference type="Pfam" id="PF00027">
    <property type="entry name" value="cNMP_binding"/>
    <property type="match status" value="1"/>
</dbReference>
<keyword evidence="6" id="KW-0217">Developmental protein</keyword>
<evidence type="ECO:0000256" key="1">
    <source>
        <dbReference type="ARBA" id="ARBA00004124"/>
    </source>
</evidence>
<dbReference type="CDD" id="cd00038">
    <property type="entry name" value="CAP_ED"/>
    <property type="match status" value="1"/>
</dbReference>
<evidence type="ECO:0000256" key="4">
    <source>
        <dbReference type="ARBA" id="ARBA00007146"/>
    </source>
</evidence>
<keyword evidence="7" id="KW-1003">Cell membrane</keyword>
<evidence type="ECO:0000256" key="9">
    <source>
        <dbReference type="ARBA" id="ARBA00022889"/>
    </source>
</evidence>
<keyword evidence="17" id="KW-1185">Reference proteome</keyword>
<dbReference type="Proteomes" id="UP000318437">
    <property type="component" value="Unassembled WGS sequence"/>
</dbReference>
<dbReference type="PANTHER" id="PTHR12101">
    <property type="entry name" value="POPEYE DOMAIN CONTAINING PROTEIN"/>
    <property type="match status" value="1"/>
</dbReference>
<dbReference type="Pfam" id="PF04831">
    <property type="entry name" value="POPDC1-3"/>
    <property type="match status" value="1"/>
</dbReference>
<dbReference type="InterPro" id="IPR006916">
    <property type="entry name" value="POPDC1-3"/>
</dbReference>
<keyword evidence="8 14" id="KW-0812">Transmembrane</keyword>
<dbReference type="PANTHER" id="PTHR12101:SF17">
    <property type="entry name" value="BLOOD VESSEL EPICARDIAL SUBSTANCE"/>
    <property type="match status" value="1"/>
</dbReference>
<evidence type="ECO:0000313" key="16">
    <source>
        <dbReference type="EMBL" id="TWU27762.1"/>
    </source>
</evidence>
<comment type="subcellular location">
    <subcellularLocation>
        <location evidence="3">Cell junction</location>
        <location evidence="3">Tight junction</location>
    </subcellularLocation>
    <subcellularLocation>
        <location evidence="1">Lateral cell membrane</location>
    </subcellularLocation>
    <subcellularLocation>
        <location evidence="2">Membrane</location>
        <topology evidence="2">Multi-pass membrane protein</topology>
    </subcellularLocation>
</comment>